<protein>
    <submittedName>
        <fullName evidence="2">Uncharacterized protein</fullName>
    </submittedName>
</protein>
<keyword evidence="3" id="KW-1185">Reference proteome</keyword>
<sequence length="783" mass="83363">MTTQSATQSLPSFAQTFGTPSLNRIPEMNNSLPPIHHRTSPDQSPQVAQSQHSSRDSAKPPSNKKRLHSEAVAADKGEEMAGSDRRSPRPVVRVKQETEAESLPSPPVVGPSLQQRQFREDTDTPSSSSASPNPSKKRRVTISGINTDVRRPSVDNGISPVVMGFTIRGDDPKELDTVKSMISLKQQQQALIEQRRGSTAGMPAPTAPPEVNVVNAPSSDDRPPSSAKTAPPRVGRRSPNPAASAISGGQRRSIVAGSSGAPPQAMSSSSRQPSPPPPTSATGSAHRTQSHSHPPPRPATDSPPTHTHLHPSQASASSNPAGGSNALPPPSISFARRRASRQLTAGGKGKPADIVINPRATVEGHFQPSIQSAPPVSRSGSDAGISRYTSMALPSLPPVMQTGQAVKRYSNGQVPPTPTRLGMSRHSVAGSGAAGISGRSPPTASIPISSNLVPPTPASLHHPGYTGEKSAFLAPFEMFYDALADSKHLKTWLTEQLKKSSAFMANLERQQAHMEDMVSSMVEKKMSVMREEVYGLRVRIDELETALRMAKVQGYSPNMAHKQKGKPNGYQGASPTVAPVAPESYTFPPVDSHIRRPEPVRRVSSPGSEGPSFPNSQAASPVPFDANRRLSVSATRLDPHPHPPPHATHAAHGTRASISYLPPRERELPPHAFPPHHHGAKGSWSPVGTKTTLPTSSTRSSLSHTTLGAPGPSTLPERPGLARRASGERPGRMHPPEKRRASRSPDADEDARAERGPPAHLLEQRRGSVPGDRGRPRSPMDES</sequence>
<dbReference type="OrthoDB" id="2138242at2759"/>
<feature type="compositionally biased region" description="Polar residues" evidence="1">
    <location>
        <begin position="1"/>
        <end position="32"/>
    </location>
</feature>
<feature type="compositionally biased region" description="Low complexity" evidence="1">
    <location>
        <begin position="689"/>
        <end position="707"/>
    </location>
</feature>
<feature type="compositionally biased region" description="Basic and acidic residues" evidence="1">
    <location>
        <begin position="725"/>
        <end position="783"/>
    </location>
</feature>
<feature type="region of interest" description="Disordered" evidence="1">
    <location>
        <begin position="1"/>
        <end position="158"/>
    </location>
</feature>
<reference evidence="2 3" key="1">
    <citation type="submission" date="2021-08" db="EMBL/GenBank/DDBJ databases">
        <title>Draft Genome Sequence of Phanerochaete sordida strain YK-624.</title>
        <authorList>
            <person name="Mori T."/>
            <person name="Dohra H."/>
            <person name="Suzuki T."/>
            <person name="Kawagishi H."/>
            <person name="Hirai H."/>
        </authorList>
    </citation>
    <scope>NUCLEOTIDE SEQUENCE [LARGE SCALE GENOMIC DNA]</scope>
    <source>
        <strain evidence="2 3">YK-624</strain>
    </source>
</reference>
<evidence type="ECO:0000313" key="3">
    <source>
        <dbReference type="Proteomes" id="UP000703269"/>
    </source>
</evidence>
<dbReference type="AlphaFoldDB" id="A0A9P3G3G4"/>
<feature type="region of interest" description="Disordered" evidence="1">
    <location>
        <begin position="413"/>
        <end position="442"/>
    </location>
</feature>
<feature type="compositionally biased region" description="Low complexity" evidence="1">
    <location>
        <begin position="125"/>
        <end position="134"/>
    </location>
</feature>
<gene>
    <name evidence="2" type="ORF">PsYK624_044850</name>
</gene>
<feature type="region of interest" description="Disordered" evidence="1">
    <location>
        <begin position="186"/>
        <end position="354"/>
    </location>
</feature>
<comment type="caution">
    <text evidence="2">The sequence shown here is derived from an EMBL/GenBank/DDBJ whole genome shotgun (WGS) entry which is preliminary data.</text>
</comment>
<feature type="region of interest" description="Disordered" evidence="1">
    <location>
        <begin position="584"/>
        <end position="623"/>
    </location>
</feature>
<name>A0A9P3G3G4_9APHY</name>
<dbReference type="Proteomes" id="UP000703269">
    <property type="component" value="Unassembled WGS sequence"/>
</dbReference>
<feature type="compositionally biased region" description="Low complexity" evidence="1">
    <location>
        <begin position="261"/>
        <end position="272"/>
    </location>
</feature>
<feature type="region of interest" description="Disordered" evidence="1">
    <location>
        <begin position="664"/>
        <end position="783"/>
    </location>
</feature>
<feature type="compositionally biased region" description="Low complexity" evidence="1">
    <location>
        <begin position="427"/>
        <end position="440"/>
    </location>
</feature>
<accession>A0A9P3G3G4</accession>
<feature type="compositionally biased region" description="Low complexity" evidence="1">
    <location>
        <begin position="311"/>
        <end position="326"/>
    </location>
</feature>
<feature type="compositionally biased region" description="Basic and acidic residues" evidence="1">
    <location>
        <begin position="592"/>
        <end position="601"/>
    </location>
</feature>
<evidence type="ECO:0000313" key="2">
    <source>
        <dbReference type="EMBL" id="GJE88402.1"/>
    </source>
</evidence>
<feature type="compositionally biased region" description="Basic and acidic residues" evidence="1">
    <location>
        <begin position="73"/>
        <end position="87"/>
    </location>
</feature>
<proteinExistence type="predicted"/>
<organism evidence="2 3">
    <name type="scientific">Phanerochaete sordida</name>
    <dbReference type="NCBI Taxonomy" id="48140"/>
    <lineage>
        <taxon>Eukaryota</taxon>
        <taxon>Fungi</taxon>
        <taxon>Dikarya</taxon>
        <taxon>Basidiomycota</taxon>
        <taxon>Agaricomycotina</taxon>
        <taxon>Agaricomycetes</taxon>
        <taxon>Polyporales</taxon>
        <taxon>Phanerochaetaceae</taxon>
        <taxon>Phanerochaete</taxon>
    </lineage>
</organism>
<evidence type="ECO:0000256" key="1">
    <source>
        <dbReference type="SAM" id="MobiDB-lite"/>
    </source>
</evidence>
<feature type="compositionally biased region" description="Polar residues" evidence="1">
    <location>
        <begin position="41"/>
        <end position="52"/>
    </location>
</feature>
<dbReference type="EMBL" id="BPQB01000009">
    <property type="protein sequence ID" value="GJE88402.1"/>
    <property type="molecule type" value="Genomic_DNA"/>
</dbReference>